<gene>
    <name evidence="1" type="ORF">HMPREF9134_00195</name>
</gene>
<comment type="caution">
    <text evidence="1">The sequence shown here is derived from an EMBL/GenBank/DDBJ whole genome shotgun (WGS) entry which is preliminary data.</text>
</comment>
<dbReference type="Proteomes" id="UP000010408">
    <property type="component" value="Unassembled WGS sequence"/>
</dbReference>
<accession>L1NHM3</accession>
<protein>
    <recommendedName>
        <fullName evidence="3">DUF4298 domain-containing protein</fullName>
    </recommendedName>
</protein>
<dbReference type="InterPro" id="IPR025384">
    <property type="entry name" value="DUF4298"/>
</dbReference>
<organism evidence="1 2">
    <name type="scientific">Porphyromonas catoniae F0037</name>
    <dbReference type="NCBI Taxonomy" id="1127696"/>
    <lineage>
        <taxon>Bacteria</taxon>
        <taxon>Pseudomonadati</taxon>
        <taxon>Bacteroidota</taxon>
        <taxon>Bacteroidia</taxon>
        <taxon>Bacteroidales</taxon>
        <taxon>Porphyromonadaceae</taxon>
        <taxon>Porphyromonas</taxon>
    </lineage>
</organism>
<reference evidence="1 2" key="1">
    <citation type="submission" date="2012-05" db="EMBL/GenBank/DDBJ databases">
        <authorList>
            <person name="Weinstock G."/>
            <person name="Sodergren E."/>
            <person name="Lobos E.A."/>
            <person name="Fulton L."/>
            <person name="Fulton R."/>
            <person name="Courtney L."/>
            <person name="Fronick C."/>
            <person name="O'Laughlin M."/>
            <person name="Godfrey J."/>
            <person name="Wilson R.M."/>
            <person name="Miner T."/>
            <person name="Farmer C."/>
            <person name="Delehaunty K."/>
            <person name="Cordes M."/>
            <person name="Minx P."/>
            <person name="Tomlinson C."/>
            <person name="Chen J."/>
            <person name="Wollam A."/>
            <person name="Pepin K.H."/>
            <person name="Bhonagiri V."/>
            <person name="Zhang X."/>
            <person name="Suruliraj S."/>
            <person name="Warren W."/>
            <person name="Mitreva M."/>
            <person name="Mardis E.R."/>
            <person name="Wilson R.K."/>
        </authorList>
    </citation>
    <scope>NUCLEOTIDE SEQUENCE [LARGE SCALE GENOMIC DNA]</scope>
    <source>
        <strain evidence="1 2">F0037</strain>
    </source>
</reference>
<proteinExistence type="predicted"/>
<dbReference type="AlphaFoldDB" id="L1NHM3"/>
<name>L1NHM3_9PORP</name>
<dbReference type="HOGENOM" id="CLU_153044_0_0_10"/>
<evidence type="ECO:0000313" key="2">
    <source>
        <dbReference type="Proteomes" id="UP000010408"/>
    </source>
</evidence>
<dbReference type="Pfam" id="PF14131">
    <property type="entry name" value="DUF4298"/>
    <property type="match status" value="1"/>
</dbReference>
<dbReference type="PATRIC" id="fig|1127696.3.peg.161"/>
<evidence type="ECO:0008006" key="3">
    <source>
        <dbReference type="Google" id="ProtNLM"/>
    </source>
</evidence>
<sequence>MYFCYKVRLVRNMEAKRIERVRLMESALNRWIELGNEGERLLFAMQEAIPQLEDLITYYSSTDWFIDKESSDHNEFPEDLLCGVLSEDAVFDVLTQLHGLLQMTREIEAHMREVPRRDTLPPIPD</sequence>
<evidence type="ECO:0000313" key="1">
    <source>
        <dbReference type="EMBL" id="EKY03014.1"/>
    </source>
</evidence>
<dbReference type="EMBL" id="AMEQ01000006">
    <property type="protein sequence ID" value="EKY03014.1"/>
    <property type="molecule type" value="Genomic_DNA"/>
</dbReference>